<evidence type="ECO:0000256" key="4">
    <source>
        <dbReference type="ARBA" id="ARBA00022989"/>
    </source>
</evidence>
<accession>A0ABM1XWJ1</accession>
<evidence type="ECO:0000313" key="7">
    <source>
        <dbReference type="EnsemblMetazoa" id="AALFPA23_003543.P3945"/>
    </source>
</evidence>
<keyword evidence="8" id="KW-1185">Reference proteome</keyword>
<dbReference type="RefSeq" id="XP_062715584.1">
    <property type="nucleotide sequence ID" value="XM_062859600.1"/>
</dbReference>
<feature type="transmembrane region" description="Helical" evidence="6">
    <location>
        <begin position="312"/>
        <end position="335"/>
    </location>
</feature>
<evidence type="ECO:0000256" key="6">
    <source>
        <dbReference type="RuleBase" id="RU368066"/>
    </source>
</evidence>
<feature type="transmembrane region" description="Helical" evidence="6">
    <location>
        <begin position="178"/>
        <end position="198"/>
    </location>
</feature>
<dbReference type="GeneID" id="134291619"/>
<feature type="transmembrane region" description="Helical" evidence="6">
    <location>
        <begin position="251"/>
        <end position="275"/>
    </location>
</feature>
<comment type="similarity">
    <text evidence="2 6">Belongs to the CTL (choline transporter-like) family.</text>
</comment>
<dbReference type="PANTHER" id="PTHR12385">
    <property type="entry name" value="CHOLINE TRANSPORTER-LIKE (SLC FAMILY 44)"/>
    <property type="match status" value="1"/>
</dbReference>
<comment type="function">
    <text evidence="6">Choline transporter.</text>
</comment>
<feature type="transmembrane region" description="Helical" evidence="6">
    <location>
        <begin position="355"/>
        <end position="374"/>
    </location>
</feature>
<evidence type="ECO:0000313" key="8">
    <source>
        <dbReference type="Proteomes" id="UP000069940"/>
    </source>
</evidence>
<feature type="transmembrane region" description="Helical" evidence="6">
    <location>
        <begin position="27"/>
        <end position="48"/>
    </location>
</feature>
<sequence>MCFKKKTGIPISSYESLYETERHCTDVTFLLLKAIFLIGLFVLIALCFPRSDIYRIINGYDDCGNVCGRENVQIMDLLCSGKNMISKKYLLLIVIDSVTEPARRCVSDCDADGGYKLFFNRCIRFDPLLRERAPQGFLDELWQDVELFRLSILWLCLLGFFSSLLVLALLWYIPRILIWTLVFGTIVICVAGTGWFWIQWHLESGASRWLYFALGSSVVCILIGVFLAAVWKKVTLMVQLLHESGLALKSMVFLIFLPVLTILIMTAMLGTSLYLGLLIESCGSAAVVGSSVHYVKDSLAVLTRWYNFMALIWFYHFLLGCQHAVTAGAITQWYFTRQDDRLQNVQSRSFTMLVRYHLGTVALGSFLLAVLLLFQWMLKIMRLITRNSRSNRRKCCCLYCCQCCVGCLQSLLDPITRKAYIFTALYGQSFFTAGKRVAKMYAENSGQMFAVDIIGSIIFILAQLSVLVLVGFIGVRLVQNHAELYHPYVLLAIVLMIVYLITHCCMLMYKISIDGVYLCFCIDTEMNNGVERPYFMSEQLQKFIQGTAKSIRPPRLRTRSNPQQEQQI</sequence>
<dbReference type="Pfam" id="PF04515">
    <property type="entry name" value="Choline_transpo"/>
    <property type="match status" value="1"/>
</dbReference>
<feature type="transmembrane region" description="Helical" evidence="6">
    <location>
        <begin position="449"/>
        <end position="473"/>
    </location>
</feature>
<keyword evidence="5 6" id="KW-0472">Membrane</keyword>
<feature type="transmembrane region" description="Helical" evidence="6">
    <location>
        <begin position="152"/>
        <end position="172"/>
    </location>
</feature>
<protein>
    <recommendedName>
        <fullName evidence="6">Choline transporter-like protein</fullName>
    </recommendedName>
</protein>
<reference evidence="7" key="2">
    <citation type="submission" date="2025-05" db="UniProtKB">
        <authorList>
            <consortium name="EnsemblMetazoa"/>
        </authorList>
    </citation>
    <scope>IDENTIFICATION</scope>
    <source>
        <strain evidence="7">Foshan</strain>
    </source>
</reference>
<comment type="subcellular location">
    <subcellularLocation>
        <location evidence="6">Cell membrane</location>
        <topology evidence="6">Multi-pass membrane protein</topology>
    </subcellularLocation>
    <subcellularLocation>
        <location evidence="1">Membrane</location>
        <topology evidence="1">Multi-pass membrane protein</topology>
    </subcellularLocation>
</comment>
<evidence type="ECO:0000256" key="5">
    <source>
        <dbReference type="ARBA" id="ARBA00023136"/>
    </source>
</evidence>
<dbReference type="Proteomes" id="UP000069940">
    <property type="component" value="Unassembled WGS sequence"/>
</dbReference>
<name>A0ABM1XWJ1_AEDAL</name>
<evidence type="ECO:0000256" key="3">
    <source>
        <dbReference type="ARBA" id="ARBA00022692"/>
    </source>
</evidence>
<dbReference type="InterPro" id="IPR007603">
    <property type="entry name" value="Choline_transptr-like"/>
</dbReference>
<dbReference type="PANTHER" id="PTHR12385:SF96">
    <property type="entry name" value="CHOLINE TRANSPORTER-LIKE PROTEIN"/>
    <property type="match status" value="1"/>
</dbReference>
<dbReference type="EnsemblMetazoa" id="AALFPA23_003543.R3945">
    <property type="protein sequence ID" value="AALFPA23_003543.P3945"/>
    <property type="gene ID" value="AALFPA23_003543"/>
</dbReference>
<evidence type="ECO:0000256" key="2">
    <source>
        <dbReference type="ARBA" id="ARBA00007168"/>
    </source>
</evidence>
<evidence type="ECO:0000256" key="1">
    <source>
        <dbReference type="ARBA" id="ARBA00004141"/>
    </source>
</evidence>
<organism evidence="7 8">
    <name type="scientific">Aedes albopictus</name>
    <name type="common">Asian tiger mosquito</name>
    <name type="synonym">Stegomyia albopicta</name>
    <dbReference type="NCBI Taxonomy" id="7160"/>
    <lineage>
        <taxon>Eukaryota</taxon>
        <taxon>Metazoa</taxon>
        <taxon>Ecdysozoa</taxon>
        <taxon>Arthropoda</taxon>
        <taxon>Hexapoda</taxon>
        <taxon>Insecta</taxon>
        <taxon>Pterygota</taxon>
        <taxon>Neoptera</taxon>
        <taxon>Endopterygota</taxon>
        <taxon>Diptera</taxon>
        <taxon>Nematocera</taxon>
        <taxon>Culicoidea</taxon>
        <taxon>Culicidae</taxon>
        <taxon>Culicinae</taxon>
        <taxon>Aedini</taxon>
        <taxon>Aedes</taxon>
        <taxon>Stegomyia</taxon>
    </lineage>
</organism>
<reference evidence="8" key="1">
    <citation type="journal article" date="2015" name="Proc. Natl. Acad. Sci. U.S.A.">
        <title>Genome sequence of the Asian Tiger mosquito, Aedes albopictus, reveals insights into its biology, genetics, and evolution.</title>
        <authorList>
            <person name="Chen X.G."/>
            <person name="Jiang X."/>
            <person name="Gu J."/>
            <person name="Xu M."/>
            <person name="Wu Y."/>
            <person name="Deng Y."/>
            <person name="Zhang C."/>
            <person name="Bonizzoni M."/>
            <person name="Dermauw W."/>
            <person name="Vontas J."/>
            <person name="Armbruster P."/>
            <person name="Huang X."/>
            <person name="Yang Y."/>
            <person name="Zhang H."/>
            <person name="He W."/>
            <person name="Peng H."/>
            <person name="Liu Y."/>
            <person name="Wu K."/>
            <person name="Chen J."/>
            <person name="Lirakis M."/>
            <person name="Topalis P."/>
            <person name="Van Leeuwen T."/>
            <person name="Hall A.B."/>
            <person name="Jiang X."/>
            <person name="Thorpe C."/>
            <person name="Mueller R.L."/>
            <person name="Sun C."/>
            <person name="Waterhouse R.M."/>
            <person name="Yan G."/>
            <person name="Tu Z.J."/>
            <person name="Fang X."/>
            <person name="James A.A."/>
        </authorList>
    </citation>
    <scope>NUCLEOTIDE SEQUENCE [LARGE SCALE GENOMIC DNA]</scope>
    <source>
        <strain evidence="8">Foshan</strain>
    </source>
</reference>
<feature type="transmembrane region" description="Helical" evidence="6">
    <location>
        <begin position="485"/>
        <end position="509"/>
    </location>
</feature>
<proteinExistence type="inferred from homology"/>
<keyword evidence="3 6" id="KW-0812">Transmembrane</keyword>
<feature type="transmembrane region" description="Helical" evidence="6">
    <location>
        <begin position="210"/>
        <end position="231"/>
    </location>
</feature>
<keyword evidence="4 6" id="KW-1133">Transmembrane helix</keyword>